<accession>A0A2N9HN04</accession>
<reference evidence="2" key="1">
    <citation type="submission" date="2018-02" db="EMBL/GenBank/DDBJ databases">
        <authorList>
            <person name="Cohen D.B."/>
            <person name="Kent A.D."/>
        </authorList>
    </citation>
    <scope>NUCLEOTIDE SEQUENCE</scope>
</reference>
<proteinExistence type="predicted"/>
<protein>
    <submittedName>
        <fullName evidence="2">Uncharacterized protein</fullName>
    </submittedName>
</protein>
<gene>
    <name evidence="2" type="ORF">FSB_LOCUS41210</name>
</gene>
<evidence type="ECO:0000256" key="1">
    <source>
        <dbReference type="SAM" id="MobiDB-lite"/>
    </source>
</evidence>
<feature type="region of interest" description="Disordered" evidence="1">
    <location>
        <begin position="39"/>
        <end position="80"/>
    </location>
</feature>
<organism evidence="2">
    <name type="scientific">Fagus sylvatica</name>
    <name type="common">Beechnut</name>
    <dbReference type="NCBI Taxonomy" id="28930"/>
    <lineage>
        <taxon>Eukaryota</taxon>
        <taxon>Viridiplantae</taxon>
        <taxon>Streptophyta</taxon>
        <taxon>Embryophyta</taxon>
        <taxon>Tracheophyta</taxon>
        <taxon>Spermatophyta</taxon>
        <taxon>Magnoliopsida</taxon>
        <taxon>eudicotyledons</taxon>
        <taxon>Gunneridae</taxon>
        <taxon>Pentapetalae</taxon>
        <taxon>rosids</taxon>
        <taxon>fabids</taxon>
        <taxon>Fagales</taxon>
        <taxon>Fagaceae</taxon>
        <taxon>Fagus</taxon>
    </lineage>
</organism>
<sequence length="258" mass="29381">MAGETSGPNEQEVRMVALEHKFNDLLAFVHMMVKQVTEMGNQKRKDGKNTNGEVSEGRPHIIMDPLPRPPTPPKLEGKDSQLDSKIDSLEEKIRLIQGLNSFGNTDFSSMSWFPNMTMPPKFKAPEFEKYNGRGDPMIHLQMYCRKDGTLKKVSHWKGAGRHLPSPRIHPVVERNGGLGHAPLLDEKEMIKIFVDTLKDPYFNRIVGLQLQFLVDLIPIEERIKDAMKTKRMVDMPALMALVEQIVKRTLVEKNEGEV</sequence>
<dbReference type="AlphaFoldDB" id="A0A2N9HN04"/>
<name>A0A2N9HN04_FAGSY</name>
<dbReference type="EMBL" id="OIVN01003751">
    <property type="protein sequence ID" value="SPD13328.1"/>
    <property type="molecule type" value="Genomic_DNA"/>
</dbReference>
<evidence type="ECO:0000313" key="2">
    <source>
        <dbReference type="EMBL" id="SPD13328.1"/>
    </source>
</evidence>